<feature type="transmembrane region" description="Helical" evidence="7">
    <location>
        <begin position="110"/>
        <end position="138"/>
    </location>
</feature>
<gene>
    <name evidence="10" type="ORF">F7D09_1228</name>
</gene>
<dbReference type="EMBL" id="WBVT01000017">
    <property type="protein sequence ID" value="KAB7790235.1"/>
    <property type="molecule type" value="Genomic_DNA"/>
</dbReference>
<evidence type="ECO:0000256" key="1">
    <source>
        <dbReference type="ARBA" id="ARBA00004651"/>
    </source>
</evidence>
<sequence length="320" mass="35457">MAVVNEKETGTTVKQSVKQPDGKAAARAKRPLPLWRRHLRDLMQVRAARIAVFFLIFMLLFSFIGPLFSPYGQNQLNVRFAEQAPTIDHWLGTDDYGRDVLTRLMYAGRISMTIGIASTVLSMVLGALIGVASGYFGGWIDAIIMRFADLLMSIPSLPLLIIMAALLSAFDVPPDTRIYYVMVMLSVIGWPGIARMIRGEVLSLREELYMKATEALGLSTRSRLFHHLMPNVYPLLIVQTTLSVAGGILMESTLSFLGLGVMPPNASWGNMMAVASNLMDFQKRPWLWIPPGTAVFVTVVCINVLGDRIRDVVDPRAKEA</sequence>
<dbReference type="InterPro" id="IPR000515">
    <property type="entry name" value="MetI-like"/>
</dbReference>
<dbReference type="GO" id="GO:0005886">
    <property type="term" value="C:plasma membrane"/>
    <property type="evidence" value="ECO:0007669"/>
    <property type="project" value="UniProtKB-SubCell"/>
</dbReference>
<dbReference type="InterPro" id="IPR050366">
    <property type="entry name" value="BP-dependent_transpt_permease"/>
</dbReference>
<keyword evidence="4 7" id="KW-0812">Transmembrane</keyword>
<protein>
    <submittedName>
        <fullName evidence="10">Oligopeptide transport system permease protein OppC</fullName>
    </submittedName>
</protein>
<feature type="domain" description="ABC transmembrane type-1" evidence="9">
    <location>
        <begin position="108"/>
        <end position="306"/>
    </location>
</feature>
<evidence type="ECO:0000256" key="6">
    <source>
        <dbReference type="ARBA" id="ARBA00023136"/>
    </source>
</evidence>
<name>A0A6I1GFB2_9BIFI</name>
<proteinExistence type="inferred from homology"/>
<keyword evidence="2 7" id="KW-0813">Transport</keyword>
<dbReference type="AlphaFoldDB" id="A0A6I1GFB2"/>
<organism evidence="10 11">
    <name type="scientific">Bifidobacterium leontopitheci</name>
    <dbReference type="NCBI Taxonomy" id="2650774"/>
    <lineage>
        <taxon>Bacteria</taxon>
        <taxon>Bacillati</taxon>
        <taxon>Actinomycetota</taxon>
        <taxon>Actinomycetes</taxon>
        <taxon>Bifidobacteriales</taxon>
        <taxon>Bifidobacteriaceae</taxon>
        <taxon>Bifidobacterium</taxon>
    </lineage>
</organism>
<dbReference type="Pfam" id="PF00528">
    <property type="entry name" value="BPD_transp_1"/>
    <property type="match status" value="1"/>
</dbReference>
<dbReference type="InterPro" id="IPR035906">
    <property type="entry name" value="MetI-like_sf"/>
</dbReference>
<dbReference type="Pfam" id="PF12911">
    <property type="entry name" value="OppC_N"/>
    <property type="match status" value="1"/>
</dbReference>
<comment type="caution">
    <text evidence="10">The sequence shown here is derived from an EMBL/GenBank/DDBJ whole genome shotgun (WGS) entry which is preliminary data.</text>
</comment>
<dbReference type="CDD" id="cd06261">
    <property type="entry name" value="TM_PBP2"/>
    <property type="match status" value="1"/>
</dbReference>
<evidence type="ECO:0000256" key="4">
    <source>
        <dbReference type="ARBA" id="ARBA00022692"/>
    </source>
</evidence>
<keyword evidence="11" id="KW-1185">Reference proteome</keyword>
<comment type="subcellular location">
    <subcellularLocation>
        <location evidence="1 7">Cell membrane</location>
        <topology evidence="1 7">Multi-pass membrane protein</topology>
    </subcellularLocation>
</comment>
<feature type="transmembrane region" description="Helical" evidence="7">
    <location>
        <begin position="178"/>
        <end position="197"/>
    </location>
</feature>
<evidence type="ECO:0000259" key="9">
    <source>
        <dbReference type="PROSITE" id="PS50928"/>
    </source>
</evidence>
<keyword evidence="5 7" id="KW-1133">Transmembrane helix</keyword>
<comment type="similarity">
    <text evidence="7">Belongs to the binding-protein-dependent transport system permease family.</text>
</comment>
<evidence type="ECO:0000256" key="2">
    <source>
        <dbReference type="ARBA" id="ARBA00022448"/>
    </source>
</evidence>
<keyword evidence="6 7" id="KW-0472">Membrane</keyword>
<accession>A0A6I1GFB2</accession>
<dbReference type="Proteomes" id="UP000441772">
    <property type="component" value="Unassembled WGS sequence"/>
</dbReference>
<dbReference type="InterPro" id="IPR025966">
    <property type="entry name" value="OppC_N"/>
</dbReference>
<reference evidence="10 11" key="1">
    <citation type="submission" date="2019-09" db="EMBL/GenBank/DDBJ databases">
        <title>Characterization of the phylogenetic diversity of two novel species belonging to the genus Bifidobacterium: Bifidobacterium cebidarum sp. nov. and Bifidobacterium leontopitheci sp. nov.</title>
        <authorList>
            <person name="Lugli G.A."/>
            <person name="Duranti S."/>
            <person name="Milani C."/>
            <person name="Turroni F."/>
            <person name="Ventura M."/>
        </authorList>
    </citation>
    <scope>NUCLEOTIDE SEQUENCE [LARGE SCALE GENOMIC DNA]</scope>
    <source>
        <strain evidence="10 11">LMG 31471</strain>
    </source>
</reference>
<feature type="region of interest" description="Disordered" evidence="8">
    <location>
        <begin position="1"/>
        <end position="25"/>
    </location>
</feature>
<dbReference type="SUPFAM" id="SSF161098">
    <property type="entry name" value="MetI-like"/>
    <property type="match status" value="1"/>
</dbReference>
<feature type="transmembrane region" description="Helical" evidence="7">
    <location>
        <begin position="47"/>
        <end position="68"/>
    </location>
</feature>
<dbReference type="PANTHER" id="PTHR43386:SF1">
    <property type="entry name" value="D,D-DIPEPTIDE TRANSPORT SYSTEM PERMEASE PROTEIN DDPC-RELATED"/>
    <property type="match status" value="1"/>
</dbReference>
<feature type="transmembrane region" description="Helical" evidence="7">
    <location>
        <begin position="150"/>
        <end position="172"/>
    </location>
</feature>
<keyword evidence="3" id="KW-1003">Cell membrane</keyword>
<dbReference type="GO" id="GO:0055085">
    <property type="term" value="P:transmembrane transport"/>
    <property type="evidence" value="ECO:0007669"/>
    <property type="project" value="InterPro"/>
</dbReference>
<evidence type="ECO:0000313" key="11">
    <source>
        <dbReference type="Proteomes" id="UP000441772"/>
    </source>
</evidence>
<evidence type="ECO:0000256" key="7">
    <source>
        <dbReference type="RuleBase" id="RU363032"/>
    </source>
</evidence>
<dbReference type="PANTHER" id="PTHR43386">
    <property type="entry name" value="OLIGOPEPTIDE TRANSPORT SYSTEM PERMEASE PROTEIN APPC"/>
    <property type="match status" value="1"/>
</dbReference>
<evidence type="ECO:0000313" key="10">
    <source>
        <dbReference type="EMBL" id="KAB7790235.1"/>
    </source>
</evidence>
<feature type="transmembrane region" description="Helical" evidence="7">
    <location>
        <begin position="286"/>
        <end position="306"/>
    </location>
</feature>
<evidence type="ECO:0000256" key="5">
    <source>
        <dbReference type="ARBA" id="ARBA00022989"/>
    </source>
</evidence>
<evidence type="ECO:0000256" key="8">
    <source>
        <dbReference type="SAM" id="MobiDB-lite"/>
    </source>
</evidence>
<evidence type="ECO:0000256" key="3">
    <source>
        <dbReference type="ARBA" id="ARBA00022475"/>
    </source>
</evidence>
<dbReference type="Gene3D" id="1.10.3720.10">
    <property type="entry name" value="MetI-like"/>
    <property type="match status" value="1"/>
</dbReference>
<dbReference type="PROSITE" id="PS50928">
    <property type="entry name" value="ABC_TM1"/>
    <property type="match status" value="1"/>
</dbReference>